<protein>
    <submittedName>
        <fullName evidence="2">Uncharacterized protein</fullName>
    </submittedName>
</protein>
<keyword evidence="1" id="KW-0812">Transmembrane</keyword>
<feature type="transmembrane region" description="Helical" evidence="1">
    <location>
        <begin position="40"/>
        <end position="63"/>
    </location>
</feature>
<proteinExistence type="predicted"/>
<dbReference type="EMBL" id="AZHO01000005">
    <property type="protein sequence ID" value="KMT60946.1"/>
    <property type="molecule type" value="Genomic_DNA"/>
</dbReference>
<evidence type="ECO:0000256" key="1">
    <source>
        <dbReference type="SAM" id="Phobius"/>
    </source>
</evidence>
<keyword evidence="1" id="KW-1133">Transmembrane helix</keyword>
<accession>A0A0J8J9F0</accession>
<evidence type="ECO:0000313" key="3">
    <source>
        <dbReference type="Proteomes" id="UP000052258"/>
    </source>
</evidence>
<dbReference type="AlphaFoldDB" id="A0A0J8J9F0"/>
<sequence>MESLFLITVVIFFLGVFFIGLSGGIFRWRALNNKKAWEGSVIPLLIVGVPITIIGLIFMYVTYPF</sequence>
<dbReference type="OrthoDB" id="2188776at2"/>
<gene>
    <name evidence="2" type="ORF">X560_0366</name>
</gene>
<dbReference type="Proteomes" id="UP000052258">
    <property type="component" value="Unassembled WGS sequence"/>
</dbReference>
<keyword evidence="1" id="KW-0472">Membrane</keyword>
<dbReference type="PATRIC" id="fig|1430899.3.peg.373"/>
<comment type="caution">
    <text evidence="2">The sequence shown here is derived from an EMBL/GenBank/DDBJ whole genome shotgun (WGS) entry which is preliminary data.</text>
</comment>
<organism evidence="2 3">
    <name type="scientific">Listeria fleischmannii 1991</name>
    <dbReference type="NCBI Taxonomy" id="1430899"/>
    <lineage>
        <taxon>Bacteria</taxon>
        <taxon>Bacillati</taxon>
        <taxon>Bacillota</taxon>
        <taxon>Bacilli</taxon>
        <taxon>Bacillales</taxon>
        <taxon>Listeriaceae</taxon>
        <taxon>Listeria</taxon>
    </lineage>
</organism>
<name>A0A0J8J9F0_9LIST</name>
<reference evidence="2 3" key="1">
    <citation type="journal article" date="2015" name="Genome Biol. Evol.">
        <title>Comparative Genomics of Listeria Sensu Lato: Genus-Wide Differences in Evolutionary Dynamics and the Progressive Gain of Complex, Potentially Pathogenicity-Related Traits through Lateral Gene Transfer.</title>
        <authorList>
            <person name="Chiara M."/>
            <person name="Caruso M."/>
            <person name="D'Erchia A.M."/>
            <person name="Manzari C."/>
            <person name="Fraccalvieri R."/>
            <person name="Goffredo E."/>
            <person name="Latorre L."/>
            <person name="Miccolupo A."/>
            <person name="Padalino I."/>
            <person name="Santagada G."/>
            <person name="Chiocco D."/>
            <person name="Pesole G."/>
            <person name="Horner D.S."/>
            <person name="Parisi A."/>
        </authorList>
    </citation>
    <scope>NUCLEOTIDE SEQUENCE [LARGE SCALE GENOMIC DNA]</scope>
    <source>
        <strain evidence="2 3">1991</strain>
    </source>
</reference>
<feature type="transmembrane region" description="Helical" evidence="1">
    <location>
        <begin position="6"/>
        <end position="28"/>
    </location>
</feature>
<keyword evidence="3" id="KW-1185">Reference proteome</keyword>
<evidence type="ECO:0000313" key="2">
    <source>
        <dbReference type="EMBL" id="KMT60946.1"/>
    </source>
</evidence>